<reference evidence="5 6" key="1">
    <citation type="submission" date="2022-03" db="EMBL/GenBank/DDBJ databases">
        <title>Isotopic signatures of nitrous oxide derived from detoxification processes.</title>
        <authorList>
            <person name="Behrendt U."/>
            <person name="Buchen C."/>
            <person name="Well R."/>
            <person name="Ulrich A."/>
            <person name="Rohe L."/>
            <person name="Kolb S."/>
            <person name="Schloter M."/>
            <person name="Horn M.A."/>
            <person name="Augustin J."/>
        </authorList>
    </citation>
    <scope>NUCLEOTIDE SEQUENCE [LARGE SCALE GENOMIC DNA]</scope>
    <source>
        <strain evidence="5 6">S4-C24</strain>
    </source>
</reference>
<dbReference type="GO" id="GO:0016787">
    <property type="term" value="F:hydrolase activity"/>
    <property type="evidence" value="ECO:0007669"/>
    <property type="project" value="UniProtKB-KW"/>
</dbReference>
<dbReference type="PANTHER" id="PTHR43046">
    <property type="entry name" value="GDP-MANNOSE MANNOSYL HYDROLASE"/>
    <property type="match status" value="1"/>
</dbReference>
<sequence length="334" mass="35104">MTEFPPPFHGPRDPGDAWVEGPDGTRMWGRFGSAGLLAVDRERGILLQHRAQWSHFGGTWGIPGGARHQDELAVDAALREANEEADVPVDALAPLFTSVLDLGFWSYTTAAARTVRPFEPAITDAESLALAWVPLDEVDNLPLHPHFGEAWPRLRTLLEHPALLVIDAANVVGSRPDGWWKDRAGAARRLLASLRAALEPGFPADLLAVPAGTVWPRTVVVLEGAAKDAAAEGRHEYDGGAPPSPDGATSHPASPSDDGGAGQTSAAHRRGVQLEVVHAAGSGDDAIVAQVEKAFGADPEAPVTVVTSDRGLRERVEGLGARAVGAGALLDLLG</sequence>
<evidence type="ECO:0000313" key="5">
    <source>
        <dbReference type="EMBL" id="UNK45828.1"/>
    </source>
</evidence>
<proteinExistence type="predicted"/>
<keyword evidence="6" id="KW-1185">Reference proteome</keyword>
<dbReference type="Gene3D" id="3.90.79.10">
    <property type="entry name" value="Nucleoside Triphosphate Pyrophosphohydrolase"/>
    <property type="match status" value="1"/>
</dbReference>
<evidence type="ECO:0000256" key="2">
    <source>
        <dbReference type="ARBA" id="ARBA00022801"/>
    </source>
</evidence>
<dbReference type="Pfam" id="PF00293">
    <property type="entry name" value="NUDIX"/>
    <property type="match status" value="1"/>
</dbReference>
<dbReference type="InterPro" id="IPR020084">
    <property type="entry name" value="NUDIX_hydrolase_CS"/>
</dbReference>
<dbReference type="EMBL" id="CP093326">
    <property type="protein sequence ID" value="UNK45828.1"/>
    <property type="molecule type" value="Genomic_DNA"/>
</dbReference>
<protein>
    <submittedName>
        <fullName evidence="5">NUDIX hydrolase</fullName>
    </submittedName>
</protein>
<keyword evidence="2 5" id="KW-0378">Hydrolase</keyword>
<accession>A0ABY3W9N3</accession>
<dbReference type="PROSITE" id="PS00893">
    <property type="entry name" value="NUDIX_BOX"/>
    <property type="match status" value="1"/>
</dbReference>
<dbReference type="InterPro" id="IPR015797">
    <property type="entry name" value="NUDIX_hydrolase-like_dom_sf"/>
</dbReference>
<dbReference type="SUPFAM" id="SSF55811">
    <property type="entry name" value="Nudix"/>
    <property type="match status" value="1"/>
</dbReference>
<dbReference type="PANTHER" id="PTHR43046:SF2">
    <property type="entry name" value="8-OXO-DGTP DIPHOSPHATASE-RELATED"/>
    <property type="match status" value="1"/>
</dbReference>
<organism evidence="5 6">
    <name type="scientific">Arthrobacter sulfonylureivorans</name>
    <dbReference type="NCBI Taxonomy" id="2486855"/>
    <lineage>
        <taxon>Bacteria</taxon>
        <taxon>Bacillati</taxon>
        <taxon>Actinomycetota</taxon>
        <taxon>Actinomycetes</taxon>
        <taxon>Micrococcales</taxon>
        <taxon>Micrococcaceae</taxon>
        <taxon>Arthrobacter</taxon>
    </lineage>
</organism>
<comment type="cofactor">
    <cofactor evidence="1">
        <name>Mg(2+)</name>
        <dbReference type="ChEBI" id="CHEBI:18420"/>
    </cofactor>
</comment>
<evidence type="ECO:0000256" key="1">
    <source>
        <dbReference type="ARBA" id="ARBA00001946"/>
    </source>
</evidence>
<name>A0ABY3W9N3_9MICC</name>
<dbReference type="PROSITE" id="PS51462">
    <property type="entry name" value="NUDIX"/>
    <property type="match status" value="1"/>
</dbReference>
<evidence type="ECO:0000259" key="4">
    <source>
        <dbReference type="PROSITE" id="PS51462"/>
    </source>
</evidence>
<gene>
    <name evidence="5" type="ORF">MNQ99_00060</name>
</gene>
<evidence type="ECO:0000256" key="3">
    <source>
        <dbReference type="SAM" id="MobiDB-lite"/>
    </source>
</evidence>
<feature type="domain" description="Nudix hydrolase" evidence="4">
    <location>
        <begin position="29"/>
        <end position="158"/>
    </location>
</feature>
<dbReference type="RefSeq" id="WP_241913993.1">
    <property type="nucleotide sequence ID" value="NZ_CP093326.1"/>
</dbReference>
<dbReference type="InterPro" id="IPR000086">
    <property type="entry name" value="NUDIX_hydrolase_dom"/>
</dbReference>
<dbReference type="Proteomes" id="UP000829069">
    <property type="component" value="Chromosome"/>
</dbReference>
<evidence type="ECO:0000313" key="6">
    <source>
        <dbReference type="Proteomes" id="UP000829069"/>
    </source>
</evidence>
<feature type="region of interest" description="Disordered" evidence="3">
    <location>
        <begin position="231"/>
        <end position="268"/>
    </location>
</feature>